<comment type="caution">
    <text evidence="2">The sequence shown here is derived from an EMBL/GenBank/DDBJ whole genome shotgun (WGS) entry which is preliminary data.</text>
</comment>
<gene>
    <name evidence="2" type="ORF">D3875_17105</name>
</gene>
<evidence type="ECO:0000313" key="3">
    <source>
        <dbReference type="Proteomes" id="UP000286287"/>
    </source>
</evidence>
<dbReference type="OrthoDB" id="61991at2"/>
<dbReference type="EMBL" id="QYUJ01000014">
    <property type="protein sequence ID" value="RJF73003.1"/>
    <property type="molecule type" value="Genomic_DNA"/>
</dbReference>
<dbReference type="InterPro" id="IPR002559">
    <property type="entry name" value="Transposase_11"/>
</dbReference>
<dbReference type="Proteomes" id="UP000286287">
    <property type="component" value="Unassembled WGS sequence"/>
</dbReference>
<accession>A0A418VA79</accession>
<reference evidence="2 3" key="1">
    <citation type="submission" date="2018-09" db="EMBL/GenBank/DDBJ databases">
        <authorList>
            <person name="Zhu H."/>
        </authorList>
    </citation>
    <scope>NUCLEOTIDE SEQUENCE [LARGE SCALE GENOMIC DNA]</scope>
    <source>
        <strain evidence="2 3">K2S05-167</strain>
    </source>
</reference>
<evidence type="ECO:0000259" key="1">
    <source>
        <dbReference type="Pfam" id="PF01609"/>
    </source>
</evidence>
<proteinExistence type="predicted"/>
<dbReference type="RefSeq" id="WP_119765678.1">
    <property type="nucleotide sequence ID" value="NZ_QYUJ01000014.1"/>
</dbReference>
<dbReference type="GO" id="GO:0004803">
    <property type="term" value="F:transposase activity"/>
    <property type="evidence" value="ECO:0007669"/>
    <property type="project" value="InterPro"/>
</dbReference>
<dbReference type="GO" id="GO:0006313">
    <property type="term" value="P:DNA transposition"/>
    <property type="evidence" value="ECO:0007669"/>
    <property type="project" value="InterPro"/>
</dbReference>
<protein>
    <submittedName>
        <fullName evidence="2">IS982 family transposase</fullName>
    </submittedName>
</protein>
<dbReference type="GO" id="GO:0003677">
    <property type="term" value="F:DNA binding"/>
    <property type="evidence" value="ECO:0007669"/>
    <property type="project" value="InterPro"/>
</dbReference>
<name>A0A418VA79_9DEIO</name>
<dbReference type="AlphaFoldDB" id="A0A418VA79"/>
<evidence type="ECO:0000313" key="2">
    <source>
        <dbReference type="EMBL" id="RJF73003.1"/>
    </source>
</evidence>
<keyword evidence="3" id="KW-1185">Reference proteome</keyword>
<sequence>MKVLTPHPDYSLMPIPQAATLIAFQVQFHLGSKLTHSHEKIGDARLIALALLRFIHKVPYFKTWWRMLKVNLCPELPSLPQASLRLKRLTPTIEKLACQVEPLAFAVIDSEPIPMCRYKRAKRCKFPGAAFGFGTQGKFYGFKLHAWTTLNGKIAQYALVAANEHDLTGGGHLVEQWPAYGGPKIIGDKAYQGGGYIVPARSNMKTPDPRWREEFHAARKIIESAFSSLAGRGLRWGQVKPWTALRLKVALIVAAYNLRFAPPPFVVNP</sequence>
<dbReference type="NCBIfam" id="NF033520">
    <property type="entry name" value="transpos_IS982"/>
    <property type="match status" value="1"/>
</dbReference>
<organism evidence="2 3">
    <name type="scientific">Deinococcus cavernae</name>
    <dbReference type="NCBI Taxonomy" id="2320857"/>
    <lineage>
        <taxon>Bacteria</taxon>
        <taxon>Thermotogati</taxon>
        <taxon>Deinococcota</taxon>
        <taxon>Deinococci</taxon>
        <taxon>Deinococcales</taxon>
        <taxon>Deinococcaceae</taxon>
        <taxon>Deinococcus</taxon>
    </lineage>
</organism>
<feature type="domain" description="Transposase IS4-like" evidence="1">
    <location>
        <begin position="106"/>
        <end position="258"/>
    </location>
</feature>
<dbReference type="Pfam" id="PF01609">
    <property type="entry name" value="DDE_Tnp_1"/>
    <property type="match status" value="1"/>
</dbReference>